<dbReference type="Proteomes" id="UP000443090">
    <property type="component" value="Unassembled WGS sequence"/>
</dbReference>
<dbReference type="GO" id="GO:0016491">
    <property type="term" value="F:oxidoreductase activity"/>
    <property type="evidence" value="ECO:0007669"/>
    <property type="project" value="TreeGrafter"/>
</dbReference>
<dbReference type="AlphaFoldDB" id="A0A8H8S587"/>
<reference evidence="2 3" key="1">
    <citation type="submission" date="2018-05" db="EMBL/GenBank/DDBJ databases">
        <title>Genome sequencing and assembly of the regulated plant pathogen Lachnellula willkommii and related sister species for the development of diagnostic species identification markers.</title>
        <authorList>
            <person name="Giroux E."/>
            <person name="Bilodeau G."/>
        </authorList>
    </citation>
    <scope>NUCLEOTIDE SEQUENCE [LARGE SCALE GENOMIC DNA]</scope>
    <source>
        <strain evidence="2 3">CBS 160.35</strain>
    </source>
</reference>
<proteinExistence type="inferred from homology"/>
<dbReference type="EMBL" id="QGMI01000120">
    <property type="protein sequence ID" value="TVY46924.1"/>
    <property type="molecule type" value="Genomic_DNA"/>
</dbReference>
<gene>
    <name evidence="2" type="primary">aflD_2</name>
    <name evidence="2" type="ORF">LOCC1_G003535</name>
</gene>
<dbReference type="PANTHER" id="PTHR43544">
    <property type="entry name" value="SHORT-CHAIN DEHYDROGENASE/REDUCTASE"/>
    <property type="match status" value="1"/>
</dbReference>
<dbReference type="Gene3D" id="3.40.50.720">
    <property type="entry name" value="NAD(P)-binding Rossmann-like Domain"/>
    <property type="match status" value="1"/>
</dbReference>
<dbReference type="PANTHER" id="PTHR43544:SF26">
    <property type="entry name" value="SHORT CHAIN DEHYDROGENASE_REDUCTASE FAMILY OXIDOREDUCTASE (JCVI)"/>
    <property type="match status" value="1"/>
</dbReference>
<sequence length="98" mass="10337">METQAGAEPTLAYGVSKAGANYFCRKVHFECEGVVALAVHPGWVKTSNGQAFADAVGVKEPPMDLEDSVKGVLQQIDAASKTTTSGTFVSYDGTVIPW</sequence>
<dbReference type="OrthoDB" id="9876299at2759"/>
<evidence type="ECO:0000313" key="2">
    <source>
        <dbReference type="EMBL" id="TVY46924.1"/>
    </source>
</evidence>
<organism evidence="2 3">
    <name type="scientific">Lachnellula occidentalis</name>
    <dbReference type="NCBI Taxonomy" id="215460"/>
    <lineage>
        <taxon>Eukaryota</taxon>
        <taxon>Fungi</taxon>
        <taxon>Dikarya</taxon>
        <taxon>Ascomycota</taxon>
        <taxon>Pezizomycotina</taxon>
        <taxon>Leotiomycetes</taxon>
        <taxon>Helotiales</taxon>
        <taxon>Lachnaceae</taxon>
        <taxon>Lachnellula</taxon>
    </lineage>
</organism>
<dbReference type="InterPro" id="IPR051468">
    <property type="entry name" value="Fungal_SecMetab_SDRs"/>
</dbReference>
<dbReference type="GO" id="GO:0005737">
    <property type="term" value="C:cytoplasm"/>
    <property type="evidence" value="ECO:0007669"/>
    <property type="project" value="TreeGrafter"/>
</dbReference>
<evidence type="ECO:0000256" key="1">
    <source>
        <dbReference type="ARBA" id="ARBA00006484"/>
    </source>
</evidence>
<protein>
    <submittedName>
        <fullName evidence="2">Norsolorinic acid ketoreductase</fullName>
    </submittedName>
</protein>
<comment type="caution">
    <text evidence="2">The sequence shown here is derived from an EMBL/GenBank/DDBJ whole genome shotgun (WGS) entry which is preliminary data.</text>
</comment>
<keyword evidence="3" id="KW-1185">Reference proteome</keyword>
<evidence type="ECO:0000313" key="3">
    <source>
        <dbReference type="Proteomes" id="UP000443090"/>
    </source>
</evidence>
<dbReference type="InterPro" id="IPR036291">
    <property type="entry name" value="NAD(P)-bd_dom_sf"/>
</dbReference>
<dbReference type="SUPFAM" id="SSF51735">
    <property type="entry name" value="NAD(P)-binding Rossmann-fold domains"/>
    <property type="match status" value="1"/>
</dbReference>
<name>A0A8H8S587_9HELO</name>
<comment type="similarity">
    <text evidence="1">Belongs to the short-chain dehydrogenases/reductases (SDR) family.</text>
</comment>
<accession>A0A8H8S587</accession>